<keyword evidence="1" id="KW-0863">Zinc-finger</keyword>
<dbReference type="PANTHER" id="PTHR37610">
    <property type="entry name" value="CCHC-TYPE DOMAIN-CONTAINING PROTEIN"/>
    <property type="match status" value="1"/>
</dbReference>
<dbReference type="AlphaFoldDB" id="A0A9W3C919"/>
<dbReference type="RefSeq" id="XP_056847974.1">
    <property type="nucleotide sequence ID" value="XM_056991994.1"/>
</dbReference>
<feature type="region of interest" description="Disordered" evidence="2">
    <location>
        <begin position="295"/>
        <end position="337"/>
    </location>
</feature>
<sequence>MGDAKEMVKSSGVGIEGRTSPYYLAPSDNPGTAISPVVLSGDNYAEWSSELENALCAKRKLGFVNGNLVMPNEKENPVEAEMWRTANSMIVGWIRASISPVIRSTIPFTPDACKMWTELKKRFSVGSAVRVHQLKAELASCKQNGSSVLDYFGRLSQKWEELLNCKPIPTCTCAASGVYAKEYEEEKVHQFLLGLDEARFSNVCTNIIGMEPLPDLNSVYQRVVREEKRIGGARVEAKEAPVGFAATAKEAHDSALAMAAVTRSRSAVVCGNCGRNGHEKKDCWQLIGFPEWWTERNQSSGRGGRGRGRGRTNSSRANAVQGSGASSSNTKGEASQGLSAEQWACLTSLLEQQKPASVPDRLNGPFYEDSDWSR</sequence>
<evidence type="ECO:0000313" key="5">
    <source>
        <dbReference type="RefSeq" id="XP_056847974.1"/>
    </source>
</evidence>
<dbReference type="GO" id="GO:0008270">
    <property type="term" value="F:zinc ion binding"/>
    <property type="evidence" value="ECO:0007669"/>
    <property type="project" value="UniProtKB-KW"/>
</dbReference>
<dbReference type="PROSITE" id="PS50158">
    <property type="entry name" value="ZF_CCHC"/>
    <property type="match status" value="1"/>
</dbReference>
<evidence type="ECO:0000256" key="2">
    <source>
        <dbReference type="SAM" id="MobiDB-lite"/>
    </source>
</evidence>
<accession>A0A9W3C919</accession>
<reference evidence="5" key="2">
    <citation type="submission" date="2025-08" db="UniProtKB">
        <authorList>
            <consortium name="RefSeq"/>
        </authorList>
    </citation>
    <scope>IDENTIFICATION</scope>
    <source>
        <tissue evidence="5">Leaf</tissue>
    </source>
</reference>
<gene>
    <name evidence="5" type="primary">LOC130498549</name>
</gene>
<feature type="domain" description="CCHC-type" evidence="3">
    <location>
        <begin position="270"/>
        <end position="283"/>
    </location>
</feature>
<dbReference type="InterPro" id="IPR001878">
    <property type="entry name" value="Znf_CCHC"/>
</dbReference>
<proteinExistence type="predicted"/>
<feature type="region of interest" description="Disordered" evidence="2">
    <location>
        <begin position="354"/>
        <end position="374"/>
    </location>
</feature>
<dbReference type="Pfam" id="PF14244">
    <property type="entry name" value="Retrotran_gag_3"/>
    <property type="match status" value="1"/>
</dbReference>
<feature type="compositionally biased region" description="Polar residues" evidence="2">
    <location>
        <begin position="312"/>
        <end position="337"/>
    </location>
</feature>
<keyword evidence="4" id="KW-1185">Reference proteome</keyword>
<evidence type="ECO:0000256" key="1">
    <source>
        <dbReference type="PROSITE-ProRule" id="PRU00047"/>
    </source>
</evidence>
<reference evidence="4" key="1">
    <citation type="journal article" date="2019" name="Database">
        <title>The radish genome database (RadishGD): an integrated information resource for radish genomics.</title>
        <authorList>
            <person name="Yu H.J."/>
            <person name="Baek S."/>
            <person name="Lee Y.J."/>
            <person name="Cho A."/>
            <person name="Mun J.H."/>
        </authorList>
    </citation>
    <scope>NUCLEOTIDE SEQUENCE [LARGE SCALE GENOMIC DNA]</scope>
    <source>
        <strain evidence="4">cv. WK10039</strain>
    </source>
</reference>
<protein>
    <submittedName>
        <fullName evidence="5">Uncharacterized protein LOC130498549</fullName>
    </submittedName>
</protein>
<dbReference type="GeneID" id="130498549"/>
<evidence type="ECO:0000259" key="3">
    <source>
        <dbReference type="PROSITE" id="PS50158"/>
    </source>
</evidence>
<dbReference type="OrthoDB" id="1112755at2759"/>
<dbReference type="Proteomes" id="UP000504610">
    <property type="component" value="Chromosome 8"/>
</dbReference>
<keyword evidence="1" id="KW-0479">Metal-binding</keyword>
<name>A0A9W3C919_RAPSA</name>
<dbReference type="PANTHER" id="PTHR37610:SF97">
    <property type="entry name" value="RETROTRANSPOSON GAG DOMAIN-CONTAINING PROTEIN"/>
    <property type="match status" value="1"/>
</dbReference>
<dbReference type="InterPro" id="IPR029472">
    <property type="entry name" value="Copia-like_N"/>
</dbReference>
<dbReference type="KEGG" id="rsz:130498549"/>
<organism evidence="4 5">
    <name type="scientific">Raphanus sativus</name>
    <name type="common">Radish</name>
    <name type="synonym">Raphanus raphanistrum var. sativus</name>
    <dbReference type="NCBI Taxonomy" id="3726"/>
    <lineage>
        <taxon>Eukaryota</taxon>
        <taxon>Viridiplantae</taxon>
        <taxon>Streptophyta</taxon>
        <taxon>Embryophyta</taxon>
        <taxon>Tracheophyta</taxon>
        <taxon>Spermatophyta</taxon>
        <taxon>Magnoliopsida</taxon>
        <taxon>eudicotyledons</taxon>
        <taxon>Gunneridae</taxon>
        <taxon>Pentapetalae</taxon>
        <taxon>rosids</taxon>
        <taxon>malvids</taxon>
        <taxon>Brassicales</taxon>
        <taxon>Brassicaceae</taxon>
        <taxon>Brassiceae</taxon>
        <taxon>Raphanus</taxon>
    </lineage>
</organism>
<keyword evidence="1" id="KW-0862">Zinc</keyword>
<evidence type="ECO:0000313" key="4">
    <source>
        <dbReference type="Proteomes" id="UP000504610"/>
    </source>
</evidence>
<dbReference type="GO" id="GO:0003676">
    <property type="term" value="F:nucleic acid binding"/>
    <property type="evidence" value="ECO:0007669"/>
    <property type="project" value="InterPro"/>
</dbReference>